<proteinExistence type="predicted"/>
<evidence type="ECO:0000313" key="2">
    <source>
        <dbReference type="Proteomes" id="UP001352852"/>
    </source>
</evidence>
<sequence length="99" mass="11246">MHHNMPPGLNHTNPHTHYYLLSQLSYANKLDIDSYRLPFTNYAFHPCLISSFQEYSEDSFLPHTLQQSINSITQKITTPPVAVTKETCCCSGDTLGRCI</sequence>
<comment type="caution">
    <text evidence="1">The sequence shown here is derived from an EMBL/GenBank/DDBJ whole genome shotgun (WGS) entry which is preliminary data.</text>
</comment>
<name>A0ABU7D059_9TELE</name>
<gene>
    <name evidence="1" type="ORF">CHARACLAT_023403</name>
</gene>
<dbReference type="EMBL" id="JAHUTJ010010672">
    <property type="protein sequence ID" value="MED6268533.1"/>
    <property type="molecule type" value="Genomic_DNA"/>
</dbReference>
<accession>A0ABU7D059</accession>
<keyword evidence="2" id="KW-1185">Reference proteome</keyword>
<protein>
    <submittedName>
        <fullName evidence="1">Uncharacterized protein</fullName>
    </submittedName>
</protein>
<evidence type="ECO:0000313" key="1">
    <source>
        <dbReference type="EMBL" id="MED6268533.1"/>
    </source>
</evidence>
<reference evidence="1 2" key="1">
    <citation type="submission" date="2021-06" db="EMBL/GenBank/DDBJ databases">
        <authorList>
            <person name="Palmer J.M."/>
        </authorList>
    </citation>
    <scope>NUCLEOTIDE SEQUENCE [LARGE SCALE GENOMIC DNA]</scope>
    <source>
        <strain evidence="1 2">CL_MEX2019</strain>
        <tissue evidence="1">Muscle</tissue>
    </source>
</reference>
<dbReference type="Proteomes" id="UP001352852">
    <property type="component" value="Unassembled WGS sequence"/>
</dbReference>
<organism evidence="1 2">
    <name type="scientific">Characodon lateralis</name>
    <dbReference type="NCBI Taxonomy" id="208331"/>
    <lineage>
        <taxon>Eukaryota</taxon>
        <taxon>Metazoa</taxon>
        <taxon>Chordata</taxon>
        <taxon>Craniata</taxon>
        <taxon>Vertebrata</taxon>
        <taxon>Euteleostomi</taxon>
        <taxon>Actinopterygii</taxon>
        <taxon>Neopterygii</taxon>
        <taxon>Teleostei</taxon>
        <taxon>Neoteleostei</taxon>
        <taxon>Acanthomorphata</taxon>
        <taxon>Ovalentaria</taxon>
        <taxon>Atherinomorphae</taxon>
        <taxon>Cyprinodontiformes</taxon>
        <taxon>Goodeidae</taxon>
        <taxon>Characodon</taxon>
    </lineage>
</organism>